<dbReference type="PROSITE" id="PS50858">
    <property type="entry name" value="BSD"/>
    <property type="match status" value="1"/>
</dbReference>
<feature type="compositionally biased region" description="Basic and acidic residues" evidence="2">
    <location>
        <begin position="16"/>
        <end position="27"/>
    </location>
</feature>
<evidence type="ECO:0000256" key="2">
    <source>
        <dbReference type="SAM" id="MobiDB-lite"/>
    </source>
</evidence>
<evidence type="ECO:0000259" key="3">
    <source>
        <dbReference type="PROSITE" id="PS50103"/>
    </source>
</evidence>
<dbReference type="PROSITE" id="PS50103">
    <property type="entry name" value="ZF_C3H1"/>
    <property type="match status" value="1"/>
</dbReference>
<keyword evidence="1" id="KW-0863">Zinc-finger</keyword>
<feature type="region of interest" description="Disordered" evidence="2">
    <location>
        <begin position="595"/>
        <end position="645"/>
    </location>
</feature>
<proteinExistence type="predicted"/>
<comment type="caution">
    <text evidence="5">The sequence shown here is derived from an EMBL/GenBank/DDBJ whole genome shotgun (WGS) entry which is preliminary data.</text>
</comment>
<evidence type="ECO:0000313" key="6">
    <source>
        <dbReference type="Proteomes" id="UP000591131"/>
    </source>
</evidence>
<keyword evidence="1" id="KW-0479">Metal-binding</keyword>
<dbReference type="InterPro" id="IPR005607">
    <property type="entry name" value="BSD_dom"/>
</dbReference>
<feature type="domain" description="BSD" evidence="4">
    <location>
        <begin position="120"/>
        <end position="160"/>
    </location>
</feature>
<protein>
    <recommendedName>
        <fullName evidence="7">C3H1-type domain-containing protein</fullName>
    </recommendedName>
</protein>
<feature type="region of interest" description="Disordered" evidence="2">
    <location>
        <begin position="1"/>
        <end position="30"/>
    </location>
</feature>
<name>A0A7J6MTD2_PERCH</name>
<evidence type="ECO:0000256" key="1">
    <source>
        <dbReference type="PROSITE-ProRule" id="PRU00723"/>
    </source>
</evidence>
<dbReference type="AlphaFoldDB" id="A0A7J6MTD2"/>
<dbReference type="Proteomes" id="UP000591131">
    <property type="component" value="Unassembled WGS sequence"/>
</dbReference>
<dbReference type="InterPro" id="IPR035925">
    <property type="entry name" value="BSD_dom_sf"/>
</dbReference>
<feature type="domain" description="C3H1-type" evidence="3">
    <location>
        <begin position="669"/>
        <end position="696"/>
    </location>
</feature>
<dbReference type="SMART" id="SM00751">
    <property type="entry name" value="BSD"/>
    <property type="match status" value="1"/>
</dbReference>
<feature type="zinc finger region" description="C3H1-type" evidence="1">
    <location>
        <begin position="669"/>
        <end position="696"/>
    </location>
</feature>
<dbReference type="SUPFAM" id="SSF140383">
    <property type="entry name" value="BSD domain-like"/>
    <property type="match status" value="1"/>
</dbReference>
<evidence type="ECO:0000313" key="5">
    <source>
        <dbReference type="EMBL" id="KAF4674855.1"/>
    </source>
</evidence>
<dbReference type="EMBL" id="JAAPAO010000056">
    <property type="protein sequence ID" value="KAF4674855.1"/>
    <property type="molecule type" value="Genomic_DNA"/>
</dbReference>
<sequence>MKSLKKLVKGHHKSMSSREKKALRDNTDGCDPGGYPWRDLALMATADQQDSRLSPNKTRDVHITTRIDFAEAERRIRQLTESQDPAVQGHQAFLKKCPAIPEDMQGDKLVQAAAKVPTDIALEMIKQVPSVNRVRYRLVPARIKEDDFWQRYFYAIFLIYRDETCWDNWSDIDLDAAPHRKATTEYIKRVPASDSIDGSATVLGDDQLLLRFHRPHQLASLLSSVLRRTDLNDDPRILRKLEDKIYPRLLGFSHVELSDLLLCYARCGRTIGSTLAEELWSIITDELEYMEASVGTAVIRLALATCGPEAKLTDEHWARLSVWVAALEPRDVVSLATAVGQYHCSNGFLEALRDKAGALISEGSVDDYQQVQLSLSCGSPLPRDCAVAPWLQMTAAVAWGLPLPAGSLETVRAASLRATAQQAQEALWAYVGICETIKEEGNSDLAAVLHRRSETAEWADPLMKFQTVVGIRDLWGVNLAIPAKPYSELISFSVAPELDGWRSNENLCGYRVDTYNSAKAIACDVTRSGDPKARAFARVKATQLKRLTGVTLMSFPETAELIEPLLLGLRPVTLMPQYGIRNTFIHLEKKPSVRRSKSCDAPKKDSSPGDDSCSESGVETARARRSRRLSASPRKVASQSAPSETSCFEGGYSVVMTLARSVGSLGHSDKQCRPCAFYYSKGCTRGSECMYCHDCPPPPKESSELSRMLLLNSAEGILGTKPSDVQQQQHARGLPPPQAHQVDANRWVPQPFGFIDHYDPYLLPFAMHDAGDYYNNSHMWHMPAHAGVFNDASGYAPPMYSNPFSYVRQ</sequence>
<keyword evidence="6" id="KW-1185">Reference proteome</keyword>
<dbReference type="InterPro" id="IPR000571">
    <property type="entry name" value="Znf_CCCH"/>
</dbReference>
<feature type="compositionally biased region" description="Basic and acidic residues" evidence="2">
    <location>
        <begin position="595"/>
        <end position="607"/>
    </location>
</feature>
<dbReference type="Gene3D" id="1.10.3970.10">
    <property type="entry name" value="BSD domain"/>
    <property type="match status" value="1"/>
</dbReference>
<evidence type="ECO:0000259" key="4">
    <source>
        <dbReference type="PROSITE" id="PS50858"/>
    </source>
</evidence>
<dbReference type="Pfam" id="PF03909">
    <property type="entry name" value="BSD"/>
    <property type="match status" value="1"/>
</dbReference>
<organism evidence="5 6">
    <name type="scientific">Perkinsus chesapeaki</name>
    <name type="common">Clam parasite</name>
    <name type="synonym">Perkinsus andrewsi</name>
    <dbReference type="NCBI Taxonomy" id="330153"/>
    <lineage>
        <taxon>Eukaryota</taxon>
        <taxon>Sar</taxon>
        <taxon>Alveolata</taxon>
        <taxon>Perkinsozoa</taxon>
        <taxon>Perkinsea</taxon>
        <taxon>Perkinsida</taxon>
        <taxon>Perkinsidae</taxon>
        <taxon>Perkinsus</taxon>
    </lineage>
</organism>
<accession>A0A7J6MTD2</accession>
<dbReference type="OrthoDB" id="415658at2759"/>
<keyword evidence="1" id="KW-0862">Zinc</keyword>
<feature type="compositionally biased region" description="Basic residues" evidence="2">
    <location>
        <begin position="1"/>
        <end position="15"/>
    </location>
</feature>
<dbReference type="GO" id="GO:0008270">
    <property type="term" value="F:zinc ion binding"/>
    <property type="evidence" value="ECO:0007669"/>
    <property type="project" value="UniProtKB-KW"/>
</dbReference>
<reference evidence="5 6" key="1">
    <citation type="submission" date="2020-04" db="EMBL/GenBank/DDBJ databases">
        <title>Perkinsus chesapeaki whole genome sequence.</title>
        <authorList>
            <person name="Bogema D.R."/>
        </authorList>
    </citation>
    <scope>NUCLEOTIDE SEQUENCE [LARGE SCALE GENOMIC DNA]</scope>
    <source>
        <strain evidence="5">ATCC PRA-425</strain>
    </source>
</reference>
<gene>
    <name evidence="5" type="ORF">FOL47_008603</name>
</gene>
<evidence type="ECO:0008006" key="7">
    <source>
        <dbReference type="Google" id="ProtNLM"/>
    </source>
</evidence>